<dbReference type="Proteomes" id="UP000321378">
    <property type="component" value="Chromosome"/>
</dbReference>
<dbReference type="Gene3D" id="3.40.190.10">
    <property type="entry name" value="Periplasmic binding protein-like II"/>
    <property type="match status" value="1"/>
</dbReference>
<dbReference type="PANTHER" id="PTHR30290">
    <property type="entry name" value="PERIPLASMIC BINDING COMPONENT OF ABC TRANSPORTER"/>
    <property type="match status" value="1"/>
</dbReference>
<dbReference type="GO" id="GO:0042597">
    <property type="term" value="C:periplasmic space"/>
    <property type="evidence" value="ECO:0007669"/>
    <property type="project" value="UniProtKB-ARBA"/>
</dbReference>
<comment type="subcellular location">
    <subcellularLocation>
        <location evidence="1">Cell envelope</location>
    </subcellularLocation>
</comment>
<dbReference type="GO" id="GO:1904680">
    <property type="term" value="F:peptide transmembrane transporter activity"/>
    <property type="evidence" value="ECO:0007669"/>
    <property type="project" value="TreeGrafter"/>
</dbReference>
<dbReference type="InterPro" id="IPR000914">
    <property type="entry name" value="SBP_5_dom"/>
</dbReference>
<comment type="similarity">
    <text evidence="2">Belongs to the bacterial solute-binding protein 5 family.</text>
</comment>
<dbReference type="InterPro" id="IPR030678">
    <property type="entry name" value="Peptide/Ni-bd"/>
</dbReference>
<dbReference type="Gene3D" id="3.10.105.10">
    <property type="entry name" value="Dipeptide-binding Protein, Domain 3"/>
    <property type="match status" value="1"/>
</dbReference>
<dbReference type="RefSeq" id="WP_146997706.1">
    <property type="nucleotide sequence ID" value="NZ_AP019840.1"/>
</dbReference>
<feature type="signal peptide" evidence="5">
    <location>
        <begin position="1"/>
        <end position="20"/>
    </location>
</feature>
<dbReference type="FunFam" id="3.90.76.10:FF:000001">
    <property type="entry name" value="Oligopeptide ABC transporter substrate-binding protein"/>
    <property type="match status" value="1"/>
</dbReference>
<dbReference type="Gene3D" id="3.90.76.10">
    <property type="entry name" value="Dipeptide-binding Protein, Domain 1"/>
    <property type="match status" value="1"/>
</dbReference>
<dbReference type="GO" id="GO:0043190">
    <property type="term" value="C:ATP-binding cassette (ABC) transporter complex"/>
    <property type="evidence" value="ECO:0007669"/>
    <property type="project" value="InterPro"/>
</dbReference>
<keyword evidence="4 5" id="KW-0732">Signal</keyword>
<evidence type="ECO:0000259" key="6">
    <source>
        <dbReference type="Pfam" id="PF00496"/>
    </source>
</evidence>
<sequence length="564" mass="64218">MKKMYTIFILLLGVFNLSCSESKTGTYSENKTEKNIFNTIVDTISGAKFEYNVAESTPDTFNLVHLFLPESYDAQLLNDKHPENIRNYEAADIFDLLFEGLVRIDENGKIVPGLAEKWETGKDKTKWTFHLRKGLKYSDGTPIKAEDFKTALLRMLNPEIISPNTDVLFLIKNGREFYEGKVKAENVGIKILDNNETIELELTKPIGYFDMLMTKVEFSPLNQEFFGKLGEKYGKIPENILYSGPYIIKSIGKRKLLLEKNKNYWNGNSIKMNKINVYGGLWDGDDHKRIAESKGIDATVVYSQFFSRAKLKNDMKETQRLSTGSSHYYVFNTKVKALSNPKVRKAIDAVMAGETRREYGFVPGYISINGKNFSALAAKNGKAESGSYHYKNIKELLDEGLKELGISKMPVLNIAIKENSIDGFSENLKKHLGIDVEVTRMSYKDLILKSRKKDFDIIENEILLGFNDPILYLERFVSDSPYNYGSYSNSEYDKLIKIASETKDINIRTDALIKAENIYEKENPAAKMGYGEITHIILERPGIKELKLVPYGGILYLRNVNKAK</sequence>
<evidence type="ECO:0000256" key="5">
    <source>
        <dbReference type="SAM" id="SignalP"/>
    </source>
</evidence>
<dbReference type="AlphaFoldDB" id="A0A510KV68"/>
<dbReference type="Pfam" id="PF00496">
    <property type="entry name" value="SBP_bac_5"/>
    <property type="match status" value="1"/>
</dbReference>
<protein>
    <submittedName>
        <fullName evidence="7">Periplasmic oligopeptide-binding protein</fullName>
    </submittedName>
</protein>
<name>A0A510KV68_9FUSO</name>
<dbReference type="GO" id="GO:0015833">
    <property type="term" value="P:peptide transport"/>
    <property type="evidence" value="ECO:0007669"/>
    <property type="project" value="TreeGrafter"/>
</dbReference>
<dbReference type="SUPFAM" id="SSF53850">
    <property type="entry name" value="Periplasmic binding protein-like II"/>
    <property type="match status" value="1"/>
</dbReference>
<evidence type="ECO:0000256" key="4">
    <source>
        <dbReference type="ARBA" id="ARBA00022729"/>
    </source>
</evidence>
<feature type="chain" id="PRO_5022148540" evidence="5">
    <location>
        <begin position="21"/>
        <end position="564"/>
    </location>
</feature>
<dbReference type="InterPro" id="IPR039424">
    <property type="entry name" value="SBP_5"/>
</dbReference>
<evidence type="ECO:0000313" key="7">
    <source>
        <dbReference type="EMBL" id="BBM53695.1"/>
    </source>
</evidence>
<evidence type="ECO:0000313" key="8">
    <source>
        <dbReference type="Proteomes" id="UP000321378"/>
    </source>
</evidence>
<proteinExistence type="inferred from homology"/>
<keyword evidence="3" id="KW-0813">Transport</keyword>
<evidence type="ECO:0000256" key="2">
    <source>
        <dbReference type="ARBA" id="ARBA00005695"/>
    </source>
</evidence>
<feature type="domain" description="Solute-binding protein family 5" evidence="6">
    <location>
        <begin position="109"/>
        <end position="482"/>
    </location>
</feature>
<gene>
    <name evidence="7" type="primary">oppA</name>
    <name evidence="7" type="ORF">JMUB3935_2706</name>
</gene>
<evidence type="ECO:0000256" key="3">
    <source>
        <dbReference type="ARBA" id="ARBA00022448"/>
    </source>
</evidence>
<dbReference type="PANTHER" id="PTHR30290:SF10">
    <property type="entry name" value="PERIPLASMIC OLIGOPEPTIDE-BINDING PROTEIN-RELATED"/>
    <property type="match status" value="1"/>
</dbReference>
<dbReference type="CDD" id="cd08504">
    <property type="entry name" value="PBP2_OppA"/>
    <property type="match status" value="1"/>
</dbReference>
<organism evidence="7 8">
    <name type="scientific">Leptotrichia trevisanii</name>
    <dbReference type="NCBI Taxonomy" id="109328"/>
    <lineage>
        <taxon>Bacteria</taxon>
        <taxon>Fusobacteriati</taxon>
        <taxon>Fusobacteriota</taxon>
        <taxon>Fusobacteriia</taxon>
        <taxon>Fusobacteriales</taxon>
        <taxon>Leptotrichiaceae</taxon>
        <taxon>Leptotrichia</taxon>
    </lineage>
</organism>
<dbReference type="PIRSF" id="PIRSF002741">
    <property type="entry name" value="MppA"/>
    <property type="match status" value="1"/>
</dbReference>
<dbReference type="GO" id="GO:0030313">
    <property type="term" value="C:cell envelope"/>
    <property type="evidence" value="ECO:0007669"/>
    <property type="project" value="UniProtKB-SubCell"/>
</dbReference>
<evidence type="ECO:0000256" key="1">
    <source>
        <dbReference type="ARBA" id="ARBA00004196"/>
    </source>
</evidence>
<reference evidence="7 8" key="1">
    <citation type="submission" date="2019-07" db="EMBL/GenBank/DDBJ databases">
        <title>Complete Genome Sequence of Leptotrichia trevisanii Strain JMUB3935.</title>
        <authorList>
            <person name="Watanabe S."/>
            <person name="Cui L."/>
        </authorList>
    </citation>
    <scope>NUCLEOTIDE SEQUENCE [LARGE SCALE GENOMIC DNA]</scope>
    <source>
        <strain evidence="7 8">JMUB3935</strain>
    </source>
</reference>
<accession>A0A510KV68</accession>
<dbReference type="EMBL" id="AP019840">
    <property type="protein sequence ID" value="BBM53695.1"/>
    <property type="molecule type" value="Genomic_DNA"/>
</dbReference>